<reference evidence="2" key="2">
    <citation type="submission" date="2020-09" db="EMBL/GenBank/DDBJ databases">
        <authorList>
            <person name="Sun Q."/>
            <person name="Zhou Y."/>
        </authorList>
    </citation>
    <scope>NUCLEOTIDE SEQUENCE</scope>
    <source>
        <strain evidence="2">CGMCC 1.15725</strain>
    </source>
</reference>
<sequence length="335" mass="38821">MAQHYLLSRKCRTLPLHRVFRMSEEAAYKWFLRARWPETDGVPYCPRCGVTDAWETRRRRFKCRAKDCRCEFSVTSGTIFAHHKLPFRQLLAAIALSAHAVKGKAALQVARELGVQYKTAWANLMKLREAIAAERASLMLEGTVEVDGMYVGGHIRPENRAEDRIDRRLRENQTGKRKCVIAIRQRNGRIVTAITKTEDAAVIMPLLQRYARHAHVVVADEHHAYNQVAAVFEEVERVNHSLAYRSEAGVSTNQVESFFSRVRRGEWGTFHHIASQYLDWYAFEMAWREDHRRTDMRTLVRGMLSKAMGHRTSRWLCGYWQGNHPPKDAFMVVVP</sequence>
<evidence type="ECO:0000259" key="1">
    <source>
        <dbReference type="SMART" id="SM01126"/>
    </source>
</evidence>
<dbReference type="InterPro" id="IPR024442">
    <property type="entry name" value="Transposase_Zn_ribbon"/>
</dbReference>
<accession>A0A8J3E0F3</accession>
<dbReference type="Pfam" id="PF12760">
    <property type="entry name" value="Zn_ribbon_IS1595"/>
    <property type="match status" value="1"/>
</dbReference>
<keyword evidence="3" id="KW-1185">Reference proteome</keyword>
<dbReference type="Pfam" id="PF12762">
    <property type="entry name" value="DDE_Tnp_IS1595"/>
    <property type="match status" value="1"/>
</dbReference>
<evidence type="ECO:0000313" key="2">
    <source>
        <dbReference type="EMBL" id="GGF01324.1"/>
    </source>
</evidence>
<dbReference type="PANTHER" id="PTHR47163">
    <property type="entry name" value="DDE_TNP_IS1595 DOMAIN-CONTAINING PROTEIN"/>
    <property type="match status" value="1"/>
</dbReference>
<protein>
    <submittedName>
        <fullName evidence="2">DDE transposase</fullName>
    </submittedName>
</protein>
<dbReference type="PANTHER" id="PTHR47163:SF2">
    <property type="entry name" value="SI:DKEY-17M8.2"/>
    <property type="match status" value="1"/>
</dbReference>
<dbReference type="NCBIfam" id="NF033547">
    <property type="entry name" value="transpos_IS1595"/>
    <property type="match status" value="1"/>
</dbReference>
<evidence type="ECO:0000313" key="3">
    <source>
        <dbReference type="Proteomes" id="UP000646365"/>
    </source>
</evidence>
<dbReference type="SMART" id="SM01126">
    <property type="entry name" value="DDE_Tnp_IS1595"/>
    <property type="match status" value="1"/>
</dbReference>
<dbReference type="AlphaFoldDB" id="A0A8J3E0F3"/>
<dbReference type="InterPro" id="IPR053164">
    <property type="entry name" value="IS1016-like_transposase"/>
</dbReference>
<feature type="domain" description="ISXO2-like transposase" evidence="1">
    <location>
        <begin position="139"/>
        <end position="290"/>
    </location>
</feature>
<dbReference type="EMBL" id="BMJQ01000001">
    <property type="protein sequence ID" value="GGF01324.1"/>
    <property type="molecule type" value="Genomic_DNA"/>
</dbReference>
<proteinExistence type="predicted"/>
<dbReference type="RefSeq" id="WP_189041827.1">
    <property type="nucleotide sequence ID" value="NZ_BMJQ01000001.1"/>
</dbReference>
<gene>
    <name evidence="2" type="ORF">GCM10011611_03600</name>
</gene>
<dbReference type="InterPro" id="IPR024445">
    <property type="entry name" value="Tnp_ISXO2-like"/>
</dbReference>
<comment type="caution">
    <text evidence="2">The sequence shown here is derived from an EMBL/GenBank/DDBJ whole genome shotgun (WGS) entry which is preliminary data.</text>
</comment>
<name>A0A8J3E0F3_9PROT</name>
<organism evidence="2 3">
    <name type="scientific">Aliidongia dinghuensis</name>
    <dbReference type="NCBI Taxonomy" id="1867774"/>
    <lineage>
        <taxon>Bacteria</taxon>
        <taxon>Pseudomonadati</taxon>
        <taxon>Pseudomonadota</taxon>
        <taxon>Alphaproteobacteria</taxon>
        <taxon>Rhodospirillales</taxon>
        <taxon>Dongiaceae</taxon>
        <taxon>Aliidongia</taxon>
    </lineage>
</organism>
<dbReference type="Proteomes" id="UP000646365">
    <property type="component" value="Unassembled WGS sequence"/>
</dbReference>
<reference evidence="2" key="1">
    <citation type="journal article" date="2014" name="Int. J. Syst. Evol. Microbiol.">
        <title>Complete genome sequence of Corynebacterium casei LMG S-19264T (=DSM 44701T), isolated from a smear-ripened cheese.</title>
        <authorList>
            <consortium name="US DOE Joint Genome Institute (JGI-PGF)"/>
            <person name="Walter F."/>
            <person name="Albersmeier A."/>
            <person name="Kalinowski J."/>
            <person name="Ruckert C."/>
        </authorList>
    </citation>
    <scope>NUCLEOTIDE SEQUENCE</scope>
    <source>
        <strain evidence="2">CGMCC 1.15725</strain>
    </source>
</reference>